<reference evidence="1 2" key="1">
    <citation type="journal article" date="2019" name="Genome Biol. Evol.">
        <title>Insights into the evolution of the New World diploid cottons (Gossypium, subgenus Houzingenia) based on genome sequencing.</title>
        <authorList>
            <person name="Grover C.E."/>
            <person name="Arick M.A. 2nd"/>
            <person name="Thrash A."/>
            <person name="Conover J.L."/>
            <person name="Sanders W.S."/>
            <person name="Peterson D.G."/>
            <person name="Frelichowski J.E."/>
            <person name="Scheffler J.A."/>
            <person name="Scheffler B.E."/>
            <person name="Wendel J.F."/>
        </authorList>
    </citation>
    <scope>NUCLEOTIDE SEQUENCE [LARGE SCALE GENOMIC DNA]</scope>
    <source>
        <strain evidence="1">8</strain>
        <tissue evidence="1">Leaf</tissue>
    </source>
</reference>
<organism evidence="1 2">
    <name type="scientific">Gossypium trilobum</name>
    <dbReference type="NCBI Taxonomy" id="34281"/>
    <lineage>
        <taxon>Eukaryota</taxon>
        <taxon>Viridiplantae</taxon>
        <taxon>Streptophyta</taxon>
        <taxon>Embryophyta</taxon>
        <taxon>Tracheophyta</taxon>
        <taxon>Spermatophyta</taxon>
        <taxon>Magnoliopsida</taxon>
        <taxon>eudicotyledons</taxon>
        <taxon>Gunneridae</taxon>
        <taxon>Pentapetalae</taxon>
        <taxon>rosids</taxon>
        <taxon>malvids</taxon>
        <taxon>Malvales</taxon>
        <taxon>Malvaceae</taxon>
        <taxon>Malvoideae</taxon>
        <taxon>Gossypium</taxon>
    </lineage>
</organism>
<proteinExistence type="predicted"/>
<evidence type="ECO:0000313" key="1">
    <source>
        <dbReference type="EMBL" id="MBA0766865.1"/>
    </source>
</evidence>
<dbReference type="EMBL" id="JABEZW010000006">
    <property type="protein sequence ID" value="MBA0766865.1"/>
    <property type="molecule type" value="Genomic_DNA"/>
</dbReference>
<name>A0A7J9E2S7_9ROSI</name>
<evidence type="ECO:0000313" key="2">
    <source>
        <dbReference type="Proteomes" id="UP000593568"/>
    </source>
</evidence>
<keyword evidence="2" id="KW-1185">Reference proteome</keyword>
<gene>
    <name evidence="1" type="ORF">Gotri_015864</name>
</gene>
<accession>A0A7J9E2S7</accession>
<comment type="caution">
    <text evidence="1">The sequence shown here is derived from an EMBL/GenBank/DDBJ whole genome shotgun (WGS) entry which is preliminary data.</text>
</comment>
<feature type="non-terminal residue" evidence="1">
    <location>
        <position position="1"/>
    </location>
</feature>
<protein>
    <submittedName>
        <fullName evidence="1">Uncharacterized protein</fullName>
    </submittedName>
</protein>
<sequence>SSIPYKLVLNIVGIEETKALTILTSTFFVLRFDYSSKFNLLKVVMVLPISKECLGGILSGLLIINSTVPS</sequence>
<dbReference type="AlphaFoldDB" id="A0A7J9E2S7"/>
<dbReference type="Proteomes" id="UP000593568">
    <property type="component" value="Unassembled WGS sequence"/>
</dbReference>